<evidence type="ECO:0000256" key="1">
    <source>
        <dbReference type="SAM" id="MobiDB-lite"/>
    </source>
</evidence>
<accession>A0A0G4L6A6</accession>
<evidence type="ECO:0000313" key="3">
    <source>
        <dbReference type="EMBL" id="CRK17503.1"/>
    </source>
</evidence>
<dbReference type="Proteomes" id="UP000045706">
    <property type="component" value="Unassembled WGS sequence"/>
</dbReference>
<dbReference type="AlphaFoldDB" id="A0A0G4L6A6"/>
<feature type="compositionally biased region" description="Polar residues" evidence="1">
    <location>
        <begin position="21"/>
        <end position="38"/>
    </location>
</feature>
<feature type="region of interest" description="Disordered" evidence="1">
    <location>
        <begin position="319"/>
        <end position="347"/>
    </location>
</feature>
<keyword evidence="2" id="KW-0812">Transmembrane</keyword>
<sequence>MEQASSWRLGPLSVRRPQPFTRRSANDNAPITSLSNETGEAGDSPKTPRFNLSFSLPPLRIDRNEGIDQGISPRFNQRYMIPIAASRAGEVEHSPSMRSNAPMSPVHLAGNRWPDARGSGGYAQESRALEGGDRQYRRSRQPGRRTWLGLRQPGHAGTRPKRFLFCLPRTASQRARSLAVQCFVSGCLVIMTLTVYLALTVSGKIQQSEFTVLLILMILFAAVFFSHRVVRLCLLVYRPQPEQPVAHEEQHLGIFAVPEEPIRVVLARDEEDGSEVGQQAIKKPKPPPYGAWRQSVICLKRVDPDRIYWQRNPNAVLNEPLPARGDSRTTEMGNPGASRPPSYASEDGVDYVVEARPRSIAPAAMMEMPTPLTIHPSEVGRLNGRQAPW</sequence>
<keyword evidence="2" id="KW-1133">Transmembrane helix</keyword>
<feature type="region of interest" description="Disordered" evidence="1">
    <location>
        <begin position="1"/>
        <end position="53"/>
    </location>
</feature>
<keyword evidence="2" id="KW-0472">Membrane</keyword>
<gene>
    <name evidence="3" type="ORF">BN1723_011320</name>
</gene>
<protein>
    <submittedName>
        <fullName evidence="3">Uncharacterized protein</fullName>
    </submittedName>
</protein>
<reference evidence="4" key="1">
    <citation type="submission" date="2015-05" db="EMBL/GenBank/DDBJ databases">
        <authorList>
            <person name="Fogelqvist Johan"/>
        </authorList>
    </citation>
    <scope>NUCLEOTIDE SEQUENCE [LARGE SCALE GENOMIC DNA]</scope>
</reference>
<evidence type="ECO:0000256" key="2">
    <source>
        <dbReference type="SAM" id="Phobius"/>
    </source>
</evidence>
<name>A0A0G4L6A6_VERLO</name>
<evidence type="ECO:0000313" key="4">
    <source>
        <dbReference type="Proteomes" id="UP000045706"/>
    </source>
</evidence>
<dbReference type="EMBL" id="CVQI01008002">
    <property type="protein sequence ID" value="CRK17503.1"/>
    <property type="molecule type" value="Genomic_DNA"/>
</dbReference>
<organism evidence="3 4">
    <name type="scientific">Verticillium longisporum</name>
    <name type="common">Verticillium dahliae var. longisporum</name>
    <dbReference type="NCBI Taxonomy" id="100787"/>
    <lineage>
        <taxon>Eukaryota</taxon>
        <taxon>Fungi</taxon>
        <taxon>Dikarya</taxon>
        <taxon>Ascomycota</taxon>
        <taxon>Pezizomycotina</taxon>
        <taxon>Sordariomycetes</taxon>
        <taxon>Hypocreomycetidae</taxon>
        <taxon>Glomerellales</taxon>
        <taxon>Plectosphaerellaceae</taxon>
        <taxon>Verticillium</taxon>
    </lineage>
</organism>
<feature type="transmembrane region" description="Helical" evidence="2">
    <location>
        <begin position="210"/>
        <end position="230"/>
    </location>
</feature>
<proteinExistence type="predicted"/>
<feature type="transmembrane region" description="Helical" evidence="2">
    <location>
        <begin position="178"/>
        <end position="198"/>
    </location>
</feature>